<dbReference type="PANTHER" id="PTHR42883">
    <property type="entry name" value="GLUCOSE-1-PHOSPHATE THYMIDYLTRANSFERASE"/>
    <property type="match status" value="1"/>
</dbReference>
<dbReference type="InterPro" id="IPR005835">
    <property type="entry name" value="NTP_transferase_dom"/>
</dbReference>
<sequence>MNVIIPVAGEGTRLRPHTHTIPKSLLFVAGKPILAHILDSFRGLKISKLVVVLGQKGDAIIDFCKKYHYNFKFVHQDKRLGLGHAIYVGSKGLRGPTMALLGDTIIDYDLHRFCQTSDNALAVKAVAEPQRFGIVEVKGTKVTGLIEKPSAPKSNLAIVGLYYFQKIELVRKAVDYIMEKGIKTKGEYQLTDALKHLLEKGLNFSIVKIDKWYDCGTSAALIDTNRYLLQKTHHFKPKKKTIVISPVYIHDTAKITNAIIGPHVSIGENATITNSLIRDSIINRSAVVENAMLDESIIGEEAVVRGGLKKLNVSDSSMVEFP</sequence>
<accession>A0A0S8GCV6</accession>
<dbReference type="InterPro" id="IPR029044">
    <property type="entry name" value="Nucleotide-diphossugar_trans"/>
</dbReference>
<dbReference type="SUPFAM" id="SSF53448">
    <property type="entry name" value="Nucleotide-diphospho-sugar transferases"/>
    <property type="match status" value="1"/>
</dbReference>
<organism evidence="3 4">
    <name type="scientific">candidate division WOR_3 bacterium SM23_60</name>
    <dbReference type="NCBI Taxonomy" id="1703780"/>
    <lineage>
        <taxon>Bacteria</taxon>
        <taxon>Bacteria division WOR-3</taxon>
    </lineage>
</organism>
<feature type="domain" description="Nucleotidyl transferase" evidence="1">
    <location>
        <begin position="4"/>
        <end position="230"/>
    </location>
</feature>
<evidence type="ECO:0000259" key="1">
    <source>
        <dbReference type="Pfam" id="PF00483"/>
    </source>
</evidence>
<dbReference type="InterPro" id="IPR056729">
    <property type="entry name" value="GMPPB_C"/>
</dbReference>
<gene>
    <name evidence="3" type="ORF">AMJ87_08120</name>
</gene>
<protein>
    <submittedName>
        <fullName evidence="3">Uncharacterized protein</fullName>
    </submittedName>
</protein>
<evidence type="ECO:0000313" key="3">
    <source>
        <dbReference type="EMBL" id="KPK70947.1"/>
    </source>
</evidence>
<evidence type="ECO:0000259" key="2">
    <source>
        <dbReference type="Pfam" id="PF25087"/>
    </source>
</evidence>
<reference evidence="3 4" key="1">
    <citation type="journal article" date="2015" name="Microbiome">
        <title>Genomic resolution of linkages in carbon, nitrogen, and sulfur cycling among widespread estuary sediment bacteria.</title>
        <authorList>
            <person name="Baker B.J."/>
            <person name="Lazar C.S."/>
            <person name="Teske A.P."/>
            <person name="Dick G.J."/>
        </authorList>
    </citation>
    <scope>NUCLEOTIDE SEQUENCE [LARGE SCALE GENOMIC DNA]</scope>
    <source>
        <strain evidence="3">SM23_60</strain>
    </source>
</reference>
<dbReference type="PATRIC" id="fig|1703780.3.peg.488"/>
<comment type="caution">
    <text evidence="3">The sequence shown here is derived from an EMBL/GenBank/DDBJ whole genome shotgun (WGS) entry which is preliminary data.</text>
</comment>
<feature type="domain" description="Mannose-1-phosphate guanyltransferase C-terminal" evidence="2">
    <location>
        <begin position="244"/>
        <end position="304"/>
    </location>
</feature>
<dbReference type="Pfam" id="PF00483">
    <property type="entry name" value="NTP_transferase"/>
    <property type="match status" value="1"/>
</dbReference>
<name>A0A0S8GCV6_UNCW3</name>
<dbReference type="Gene3D" id="3.90.550.10">
    <property type="entry name" value="Spore Coat Polysaccharide Biosynthesis Protein SpsA, Chain A"/>
    <property type="match status" value="1"/>
</dbReference>
<proteinExistence type="predicted"/>
<dbReference type="EMBL" id="LJUO01000077">
    <property type="protein sequence ID" value="KPK70947.1"/>
    <property type="molecule type" value="Genomic_DNA"/>
</dbReference>
<evidence type="ECO:0000313" key="4">
    <source>
        <dbReference type="Proteomes" id="UP000051096"/>
    </source>
</evidence>
<dbReference type="AlphaFoldDB" id="A0A0S8GCV6"/>
<dbReference type="Gene3D" id="2.160.10.10">
    <property type="entry name" value="Hexapeptide repeat proteins"/>
    <property type="match status" value="1"/>
</dbReference>
<dbReference type="Proteomes" id="UP000051096">
    <property type="component" value="Unassembled WGS sequence"/>
</dbReference>
<dbReference type="PANTHER" id="PTHR42883:SF2">
    <property type="entry name" value="THYMIDYLYLTRANSFERASE"/>
    <property type="match status" value="1"/>
</dbReference>
<dbReference type="Pfam" id="PF25087">
    <property type="entry name" value="GMPPB_C"/>
    <property type="match status" value="1"/>
</dbReference>